<name>A0A8D2L3W4_VARKO</name>
<evidence type="ECO:0000256" key="12">
    <source>
        <dbReference type="SAM" id="MobiDB-lite"/>
    </source>
</evidence>
<sequence length="444" mass="50790">MEEQELSPDGSCKEFWETVGIQGELSPSPEAHRQSFRHFGYEEAQGPRKVCSRLHDLCHQWLKPEQHTKAKMLDLVILDQFLSILPPEMESWVRECEPETSSQAVALAESFLLGQAEDKEQDLLVESDAANTESEKAAADPRQRWTIQELDEEATTLGRDGCRKADEGEICELLLEAERCNEEQSTRNEKEEKRTEETVASQSDGSGIPVQEKIHKGKERCRCLLCGNNFSCNSSLALKRGTFTGDKSFKCCECGKAFSVLKYHPSHQRIHPAEKELNSPECGKSLPWRESLPLHQCIHTQQNAFTCLECEKRLTHKIHLRTPRVTLTGKKPFKCMECGKSFSRSLHLMSHQRIHTGEKPFKCSECGKSFTQNSQLMTHERIHTGEKPFKCLECGKCFNRTSHLIEHRRIHTGEKPFKCLECGKCYLWRRSLIVHQRIHTGGKI</sequence>
<dbReference type="SMART" id="SM00431">
    <property type="entry name" value="SCAN"/>
    <property type="match status" value="1"/>
</dbReference>
<keyword evidence="5 11" id="KW-0863">Zinc-finger</keyword>
<dbReference type="PANTHER" id="PTHR23226">
    <property type="entry name" value="ZINC FINGER AND SCAN DOMAIN-CONTAINING"/>
    <property type="match status" value="1"/>
</dbReference>
<dbReference type="OMA" id="XRSDERR"/>
<evidence type="ECO:0000256" key="1">
    <source>
        <dbReference type="ARBA" id="ARBA00004123"/>
    </source>
</evidence>
<organism evidence="15 16">
    <name type="scientific">Varanus komodoensis</name>
    <name type="common">Komodo dragon</name>
    <dbReference type="NCBI Taxonomy" id="61221"/>
    <lineage>
        <taxon>Eukaryota</taxon>
        <taxon>Metazoa</taxon>
        <taxon>Chordata</taxon>
        <taxon>Craniata</taxon>
        <taxon>Vertebrata</taxon>
        <taxon>Euteleostomi</taxon>
        <taxon>Lepidosauria</taxon>
        <taxon>Squamata</taxon>
        <taxon>Bifurcata</taxon>
        <taxon>Unidentata</taxon>
        <taxon>Episquamata</taxon>
        <taxon>Toxicofera</taxon>
        <taxon>Anguimorpha</taxon>
        <taxon>Paleoanguimorpha</taxon>
        <taxon>Varanoidea</taxon>
        <taxon>Varanidae</taxon>
        <taxon>Varanus</taxon>
    </lineage>
</organism>
<evidence type="ECO:0000256" key="7">
    <source>
        <dbReference type="ARBA" id="ARBA00023015"/>
    </source>
</evidence>
<evidence type="ECO:0000259" key="13">
    <source>
        <dbReference type="PROSITE" id="PS50157"/>
    </source>
</evidence>
<evidence type="ECO:0000256" key="4">
    <source>
        <dbReference type="ARBA" id="ARBA00022737"/>
    </source>
</evidence>
<keyword evidence="7" id="KW-0805">Transcription regulation</keyword>
<dbReference type="GO" id="GO:0000981">
    <property type="term" value="F:DNA-binding transcription factor activity, RNA polymerase II-specific"/>
    <property type="evidence" value="ECO:0007669"/>
    <property type="project" value="TreeGrafter"/>
</dbReference>
<evidence type="ECO:0000259" key="14">
    <source>
        <dbReference type="PROSITE" id="PS50804"/>
    </source>
</evidence>
<evidence type="ECO:0000313" key="16">
    <source>
        <dbReference type="Proteomes" id="UP000694545"/>
    </source>
</evidence>
<keyword evidence="4" id="KW-0677">Repeat</keyword>
<dbReference type="GO" id="GO:0000978">
    <property type="term" value="F:RNA polymerase II cis-regulatory region sequence-specific DNA binding"/>
    <property type="evidence" value="ECO:0007669"/>
    <property type="project" value="TreeGrafter"/>
</dbReference>
<dbReference type="Pfam" id="PF02023">
    <property type="entry name" value="SCAN"/>
    <property type="match status" value="1"/>
</dbReference>
<dbReference type="InterPro" id="IPR036236">
    <property type="entry name" value="Znf_C2H2_sf"/>
</dbReference>
<evidence type="ECO:0000256" key="5">
    <source>
        <dbReference type="ARBA" id="ARBA00022771"/>
    </source>
</evidence>
<dbReference type="Ensembl" id="ENSVKKT00000016713.1">
    <property type="protein sequence ID" value="ENSVKKP00000016317.1"/>
    <property type="gene ID" value="ENSVKKG00000011124.1"/>
</dbReference>
<dbReference type="InterPro" id="IPR003309">
    <property type="entry name" value="SCAN_dom"/>
</dbReference>
<feature type="region of interest" description="Disordered" evidence="12">
    <location>
        <begin position="182"/>
        <end position="209"/>
    </location>
</feature>
<dbReference type="FunFam" id="3.30.160.60:FF:001954">
    <property type="entry name" value="Zinc finger protein 787"/>
    <property type="match status" value="1"/>
</dbReference>
<dbReference type="PROSITE" id="PS50157">
    <property type="entry name" value="ZINC_FINGER_C2H2_2"/>
    <property type="match status" value="6"/>
</dbReference>
<feature type="domain" description="C2H2-type" evidence="13">
    <location>
        <begin position="361"/>
        <end position="388"/>
    </location>
</feature>
<dbReference type="Gene3D" id="1.10.4020.10">
    <property type="entry name" value="DNA breaking-rejoining enzymes"/>
    <property type="match status" value="1"/>
</dbReference>
<dbReference type="Pfam" id="PF00096">
    <property type="entry name" value="zf-C2H2"/>
    <property type="match status" value="1"/>
</dbReference>
<keyword evidence="16" id="KW-1185">Reference proteome</keyword>
<evidence type="ECO:0000256" key="8">
    <source>
        <dbReference type="ARBA" id="ARBA00023125"/>
    </source>
</evidence>
<feature type="domain" description="C2H2-type" evidence="13">
    <location>
        <begin position="389"/>
        <end position="416"/>
    </location>
</feature>
<dbReference type="PROSITE" id="PS00028">
    <property type="entry name" value="ZINC_FINGER_C2H2_1"/>
    <property type="match status" value="5"/>
</dbReference>
<keyword evidence="8" id="KW-0238">DNA-binding</keyword>
<dbReference type="Gene3D" id="3.30.160.60">
    <property type="entry name" value="Classic Zinc Finger"/>
    <property type="match status" value="6"/>
</dbReference>
<dbReference type="FunFam" id="1.10.4020.10:FF:000005">
    <property type="entry name" value="Uncharacterized protein"/>
    <property type="match status" value="1"/>
</dbReference>
<dbReference type="AlphaFoldDB" id="A0A8D2L3W4"/>
<accession>A0A8D2L3W4</accession>
<feature type="domain" description="C2H2-type" evidence="13">
    <location>
        <begin position="249"/>
        <end position="276"/>
    </location>
</feature>
<dbReference type="GO" id="GO:0005634">
    <property type="term" value="C:nucleus"/>
    <property type="evidence" value="ECO:0007669"/>
    <property type="project" value="UniProtKB-SubCell"/>
</dbReference>
<evidence type="ECO:0000256" key="10">
    <source>
        <dbReference type="ARBA" id="ARBA00023242"/>
    </source>
</evidence>
<dbReference type="SUPFAM" id="SSF57667">
    <property type="entry name" value="beta-beta-alpha zinc fingers"/>
    <property type="match status" value="4"/>
</dbReference>
<evidence type="ECO:0000256" key="6">
    <source>
        <dbReference type="ARBA" id="ARBA00022833"/>
    </source>
</evidence>
<feature type="domain" description="SCAN box" evidence="14">
    <location>
        <begin position="33"/>
        <end position="111"/>
    </location>
</feature>
<evidence type="ECO:0000313" key="15">
    <source>
        <dbReference type="Ensembl" id="ENSVKKP00000016317.1"/>
    </source>
</evidence>
<keyword evidence="3" id="KW-0479">Metal-binding</keyword>
<keyword evidence="10" id="KW-0539">Nucleus</keyword>
<dbReference type="FunFam" id="3.30.160.60:FF:001343">
    <property type="entry name" value="Zinc finger protein 568"/>
    <property type="match status" value="1"/>
</dbReference>
<dbReference type="GO" id="GO:0008270">
    <property type="term" value="F:zinc ion binding"/>
    <property type="evidence" value="ECO:0007669"/>
    <property type="project" value="UniProtKB-KW"/>
</dbReference>
<evidence type="ECO:0000256" key="9">
    <source>
        <dbReference type="ARBA" id="ARBA00023163"/>
    </source>
</evidence>
<reference evidence="15" key="1">
    <citation type="submission" date="2025-08" db="UniProtKB">
        <authorList>
            <consortium name="Ensembl"/>
        </authorList>
    </citation>
    <scope>IDENTIFICATION</scope>
</reference>
<dbReference type="FunFam" id="3.30.160.60:FF:000806">
    <property type="entry name" value="Zinc finger protein"/>
    <property type="match status" value="1"/>
</dbReference>
<feature type="domain" description="C2H2-type" evidence="13">
    <location>
        <begin position="305"/>
        <end position="332"/>
    </location>
</feature>
<feature type="domain" description="C2H2-type" evidence="13">
    <location>
        <begin position="333"/>
        <end position="360"/>
    </location>
</feature>
<protein>
    <submittedName>
        <fullName evidence="15">Uncharacterized protein</fullName>
    </submittedName>
</protein>
<feature type="compositionally biased region" description="Basic and acidic residues" evidence="12">
    <location>
        <begin position="182"/>
        <end position="197"/>
    </location>
</feature>
<dbReference type="Proteomes" id="UP000694545">
    <property type="component" value="Unplaced"/>
</dbReference>
<dbReference type="SUPFAM" id="SSF47353">
    <property type="entry name" value="Retrovirus capsid dimerization domain-like"/>
    <property type="match status" value="1"/>
</dbReference>
<comment type="subcellular location">
    <subcellularLocation>
        <location evidence="1">Nucleus</location>
    </subcellularLocation>
</comment>
<evidence type="ECO:0000256" key="2">
    <source>
        <dbReference type="ARBA" id="ARBA00006991"/>
    </source>
</evidence>
<dbReference type="CDD" id="cd07936">
    <property type="entry name" value="SCAN"/>
    <property type="match status" value="1"/>
</dbReference>
<proteinExistence type="inferred from homology"/>
<dbReference type="FunFam" id="3.30.160.60:FF:001158">
    <property type="entry name" value="zinc finger protein 22"/>
    <property type="match status" value="1"/>
</dbReference>
<dbReference type="PANTHER" id="PTHR23226:SF377">
    <property type="entry name" value="ZINC FINGER AND SCAN DOMAIN-CONTAINING PROTEIN 20"/>
    <property type="match status" value="1"/>
</dbReference>
<dbReference type="InterPro" id="IPR038269">
    <property type="entry name" value="SCAN_sf"/>
</dbReference>
<comment type="similarity">
    <text evidence="2">Belongs to the krueppel C2H2-type zinc-finger protein family.</text>
</comment>
<dbReference type="PROSITE" id="PS50804">
    <property type="entry name" value="SCAN_BOX"/>
    <property type="match status" value="1"/>
</dbReference>
<evidence type="ECO:0000256" key="11">
    <source>
        <dbReference type="PROSITE-ProRule" id="PRU00042"/>
    </source>
</evidence>
<feature type="domain" description="C2H2-type" evidence="13">
    <location>
        <begin position="417"/>
        <end position="444"/>
    </location>
</feature>
<dbReference type="Pfam" id="PF13465">
    <property type="entry name" value="zf-H2C2_2"/>
    <property type="match status" value="1"/>
</dbReference>
<keyword evidence="9" id="KW-0804">Transcription</keyword>
<dbReference type="SMART" id="SM00355">
    <property type="entry name" value="ZnF_C2H2"/>
    <property type="match status" value="5"/>
</dbReference>
<keyword evidence="6" id="KW-0862">Zinc</keyword>
<dbReference type="InterPro" id="IPR013087">
    <property type="entry name" value="Znf_C2H2_type"/>
</dbReference>
<reference evidence="15" key="2">
    <citation type="submission" date="2025-09" db="UniProtKB">
        <authorList>
            <consortium name="Ensembl"/>
        </authorList>
    </citation>
    <scope>IDENTIFICATION</scope>
</reference>
<evidence type="ECO:0000256" key="3">
    <source>
        <dbReference type="ARBA" id="ARBA00022723"/>
    </source>
</evidence>